<dbReference type="AlphaFoldDB" id="A0A6P1BCA9"/>
<organism evidence="9 10">
    <name type="scientific">Bradyrhizobium uaiense</name>
    <dbReference type="NCBI Taxonomy" id="2594946"/>
    <lineage>
        <taxon>Bacteria</taxon>
        <taxon>Pseudomonadati</taxon>
        <taxon>Pseudomonadota</taxon>
        <taxon>Alphaproteobacteria</taxon>
        <taxon>Hyphomicrobiales</taxon>
        <taxon>Nitrobacteraceae</taxon>
        <taxon>Bradyrhizobium</taxon>
    </lineage>
</organism>
<dbReference type="InterPro" id="IPR011006">
    <property type="entry name" value="CheY-like_superfamily"/>
</dbReference>
<keyword evidence="4" id="KW-0238">DNA-binding</keyword>
<protein>
    <submittedName>
        <fullName evidence="9">Response regulator transcription factor</fullName>
    </submittedName>
</protein>
<dbReference type="CDD" id="cd17537">
    <property type="entry name" value="REC_FixJ"/>
    <property type="match status" value="1"/>
</dbReference>
<dbReference type="SUPFAM" id="SSF46894">
    <property type="entry name" value="C-terminal effector domain of the bipartite response regulators"/>
    <property type="match status" value="1"/>
</dbReference>
<evidence type="ECO:0000256" key="4">
    <source>
        <dbReference type="ARBA" id="ARBA00023125"/>
    </source>
</evidence>
<keyword evidence="3" id="KW-0805">Transcription regulation</keyword>
<dbReference type="InterPro" id="IPR036388">
    <property type="entry name" value="WH-like_DNA-bd_sf"/>
</dbReference>
<proteinExistence type="predicted"/>
<keyword evidence="2" id="KW-0902">Two-component regulatory system</keyword>
<dbReference type="SMART" id="SM00421">
    <property type="entry name" value="HTH_LUXR"/>
    <property type="match status" value="1"/>
</dbReference>
<name>A0A6P1BCA9_9BRAD</name>
<dbReference type="Gene3D" id="1.10.10.10">
    <property type="entry name" value="Winged helix-like DNA-binding domain superfamily/Winged helix DNA-binding domain"/>
    <property type="match status" value="1"/>
</dbReference>
<dbReference type="SMART" id="SM00448">
    <property type="entry name" value="REC"/>
    <property type="match status" value="1"/>
</dbReference>
<evidence type="ECO:0000256" key="6">
    <source>
        <dbReference type="PROSITE-ProRule" id="PRU00169"/>
    </source>
</evidence>
<evidence type="ECO:0000256" key="5">
    <source>
        <dbReference type="ARBA" id="ARBA00023163"/>
    </source>
</evidence>
<dbReference type="InterPro" id="IPR000792">
    <property type="entry name" value="Tscrpt_reg_LuxR_C"/>
</dbReference>
<dbReference type="SUPFAM" id="SSF52172">
    <property type="entry name" value="CheY-like"/>
    <property type="match status" value="1"/>
</dbReference>
<dbReference type="Gene3D" id="3.40.50.2300">
    <property type="match status" value="1"/>
</dbReference>
<dbReference type="Pfam" id="PF00072">
    <property type="entry name" value="Response_reg"/>
    <property type="match status" value="1"/>
</dbReference>
<dbReference type="EMBL" id="VKHP01000011">
    <property type="protein sequence ID" value="NEU95241.1"/>
    <property type="molecule type" value="Genomic_DNA"/>
</dbReference>
<dbReference type="PROSITE" id="PS50110">
    <property type="entry name" value="RESPONSE_REGULATORY"/>
    <property type="match status" value="1"/>
</dbReference>
<dbReference type="GO" id="GO:0006355">
    <property type="term" value="P:regulation of DNA-templated transcription"/>
    <property type="evidence" value="ECO:0007669"/>
    <property type="project" value="InterPro"/>
</dbReference>
<evidence type="ECO:0000256" key="1">
    <source>
        <dbReference type="ARBA" id="ARBA00022553"/>
    </source>
</evidence>
<dbReference type="RefSeq" id="WP_163151267.1">
    <property type="nucleotide sequence ID" value="NZ_VKHP01000011.1"/>
</dbReference>
<evidence type="ECO:0000259" key="8">
    <source>
        <dbReference type="PROSITE" id="PS50110"/>
    </source>
</evidence>
<feature type="domain" description="HTH luxR-type" evidence="7">
    <location>
        <begin position="138"/>
        <end position="203"/>
    </location>
</feature>
<accession>A0A6P1BCA9</accession>
<keyword evidence="5" id="KW-0804">Transcription</keyword>
<dbReference type="PROSITE" id="PS50043">
    <property type="entry name" value="HTH_LUXR_2"/>
    <property type="match status" value="1"/>
</dbReference>
<evidence type="ECO:0000259" key="7">
    <source>
        <dbReference type="PROSITE" id="PS50043"/>
    </source>
</evidence>
<dbReference type="PANTHER" id="PTHR44688:SF16">
    <property type="entry name" value="DNA-BINDING TRANSCRIPTIONAL ACTIVATOR DEVR_DOSR"/>
    <property type="match status" value="1"/>
</dbReference>
<dbReference type="GO" id="GO:0000160">
    <property type="term" value="P:phosphorelay signal transduction system"/>
    <property type="evidence" value="ECO:0007669"/>
    <property type="project" value="UniProtKB-KW"/>
</dbReference>
<dbReference type="GO" id="GO:0003677">
    <property type="term" value="F:DNA binding"/>
    <property type="evidence" value="ECO:0007669"/>
    <property type="project" value="UniProtKB-KW"/>
</dbReference>
<sequence length="206" mass="22901">MDGSIQQLVLVVDDDEAMRVALSYLFRSVNLPVKVFSTTDELLGSKLPDLESCLVLDIRLPGVNGLEFQDSLALAGINIPIVFMTGHGDIPMSVRAMRAGAVDFLPKPFREQDMLDAVSRALAQDRRRRAGEKSILRLRALYEGLTPREREIMALVTSGLRNKQIAHQLQISEITVKIHRGHLTKKMEARSLAELVTMAEALGVKR</sequence>
<dbReference type="PRINTS" id="PR00038">
    <property type="entry name" value="HTHLUXR"/>
</dbReference>
<evidence type="ECO:0000313" key="10">
    <source>
        <dbReference type="Proteomes" id="UP000468531"/>
    </source>
</evidence>
<evidence type="ECO:0000256" key="2">
    <source>
        <dbReference type="ARBA" id="ARBA00023012"/>
    </source>
</evidence>
<dbReference type="Pfam" id="PF00196">
    <property type="entry name" value="GerE"/>
    <property type="match status" value="1"/>
</dbReference>
<dbReference type="FunFam" id="3.40.50.2300:FF:000018">
    <property type="entry name" value="DNA-binding transcriptional regulator NtrC"/>
    <property type="match status" value="1"/>
</dbReference>
<dbReference type="Proteomes" id="UP000468531">
    <property type="component" value="Unassembled WGS sequence"/>
</dbReference>
<dbReference type="PROSITE" id="PS00622">
    <property type="entry name" value="HTH_LUXR_1"/>
    <property type="match status" value="1"/>
</dbReference>
<feature type="modified residue" description="4-aspartylphosphate" evidence="6">
    <location>
        <position position="57"/>
    </location>
</feature>
<reference evidence="9 10" key="1">
    <citation type="journal article" date="2020" name="Arch. Microbiol.">
        <title>Bradyrhizobium uaiense sp. nov., a new highly efficient cowpea symbiont.</title>
        <authorList>
            <person name="Cabral Michel D."/>
            <person name="Azarias Guimaraes A."/>
            <person name="Martins da Costa E."/>
            <person name="Soares de Carvalho T."/>
            <person name="Balsanelli E."/>
            <person name="Willems A."/>
            <person name="Maltempi de Souza E."/>
            <person name="de Souza Moreira F.M."/>
        </authorList>
    </citation>
    <scope>NUCLEOTIDE SEQUENCE [LARGE SCALE GENOMIC DNA]</scope>
    <source>
        <strain evidence="9 10">UFLA 03-164</strain>
    </source>
</reference>
<dbReference type="PANTHER" id="PTHR44688">
    <property type="entry name" value="DNA-BINDING TRANSCRIPTIONAL ACTIVATOR DEVR_DOSR"/>
    <property type="match status" value="1"/>
</dbReference>
<keyword evidence="10" id="KW-1185">Reference proteome</keyword>
<gene>
    <name evidence="9" type="ORF">FNJ47_05195</name>
</gene>
<dbReference type="CDD" id="cd06170">
    <property type="entry name" value="LuxR_C_like"/>
    <property type="match status" value="1"/>
</dbReference>
<keyword evidence="1 6" id="KW-0597">Phosphoprotein</keyword>
<feature type="domain" description="Response regulatory" evidence="8">
    <location>
        <begin position="8"/>
        <end position="122"/>
    </location>
</feature>
<dbReference type="InterPro" id="IPR016032">
    <property type="entry name" value="Sig_transdc_resp-reg_C-effctor"/>
</dbReference>
<evidence type="ECO:0000256" key="3">
    <source>
        <dbReference type="ARBA" id="ARBA00023015"/>
    </source>
</evidence>
<evidence type="ECO:0000313" key="9">
    <source>
        <dbReference type="EMBL" id="NEU95241.1"/>
    </source>
</evidence>
<comment type="caution">
    <text evidence="9">The sequence shown here is derived from an EMBL/GenBank/DDBJ whole genome shotgun (WGS) entry which is preliminary data.</text>
</comment>
<dbReference type="InterPro" id="IPR001789">
    <property type="entry name" value="Sig_transdc_resp-reg_receiver"/>
</dbReference>